<evidence type="ECO:0000313" key="2">
    <source>
        <dbReference type="Proteomes" id="UP001476798"/>
    </source>
</evidence>
<evidence type="ECO:0000313" key="1">
    <source>
        <dbReference type="EMBL" id="MEQ2163378.1"/>
    </source>
</evidence>
<proteinExistence type="predicted"/>
<accession>A0ABV0MY83</accession>
<keyword evidence="2" id="KW-1185">Reference proteome</keyword>
<sequence length="116" mass="12977">MEGWKEGQTQGVAQVSLGLRCLLADHGGNRYREVEERDRVAFVSLLHPTTGLLSEKNGVVCWVLFSSVITVGNDVLSQPLCFQCWPQLKDCFSGFLCILNVQAVRRNIRMLPELSP</sequence>
<organism evidence="1 2">
    <name type="scientific">Goodea atripinnis</name>
    <dbReference type="NCBI Taxonomy" id="208336"/>
    <lineage>
        <taxon>Eukaryota</taxon>
        <taxon>Metazoa</taxon>
        <taxon>Chordata</taxon>
        <taxon>Craniata</taxon>
        <taxon>Vertebrata</taxon>
        <taxon>Euteleostomi</taxon>
        <taxon>Actinopterygii</taxon>
        <taxon>Neopterygii</taxon>
        <taxon>Teleostei</taxon>
        <taxon>Neoteleostei</taxon>
        <taxon>Acanthomorphata</taxon>
        <taxon>Ovalentaria</taxon>
        <taxon>Atherinomorphae</taxon>
        <taxon>Cyprinodontiformes</taxon>
        <taxon>Goodeidae</taxon>
        <taxon>Goodea</taxon>
    </lineage>
</organism>
<name>A0ABV0MY83_9TELE</name>
<protein>
    <submittedName>
        <fullName evidence="1">Uncharacterized protein</fullName>
    </submittedName>
</protein>
<comment type="caution">
    <text evidence="1">The sequence shown here is derived from an EMBL/GenBank/DDBJ whole genome shotgun (WGS) entry which is preliminary data.</text>
</comment>
<dbReference type="EMBL" id="JAHRIO010014348">
    <property type="protein sequence ID" value="MEQ2163378.1"/>
    <property type="molecule type" value="Genomic_DNA"/>
</dbReference>
<reference evidence="1 2" key="1">
    <citation type="submission" date="2021-06" db="EMBL/GenBank/DDBJ databases">
        <authorList>
            <person name="Palmer J.M."/>
        </authorList>
    </citation>
    <scope>NUCLEOTIDE SEQUENCE [LARGE SCALE GENOMIC DNA]</scope>
    <source>
        <strain evidence="1 2">GA_2019</strain>
        <tissue evidence="1">Muscle</tissue>
    </source>
</reference>
<gene>
    <name evidence="1" type="ORF">GOODEAATRI_029443</name>
</gene>
<dbReference type="Proteomes" id="UP001476798">
    <property type="component" value="Unassembled WGS sequence"/>
</dbReference>